<keyword evidence="1" id="KW-1185">Reference proteome</keyword>
<name>A0A6J3LY04_9PEZI</name>
<proteinExistence type="predicted"/>
<protein>
    <submittedName>
        <fullName evidence="2">Uncharacterized protein</fullName>
    </submittedName>
</protein>
<reference evidence="2" key="2">
    <citation type="submission" date="2020-04" db="EMBL/GenBank/DDBJ databases">
        <authorList>
            <consortium name="NCBI Genome Project"/>
        </authorList>
    </citation>
    <scope>NUCLEOTIDE SEQUENCE</scope>
    <source>
        <strain evidence="2">CBS 342.82</strain>
    </source>
</reference>
<dbReference type="GeneID" id="54359545"/>
<evidence type="ECO:0000313" key="1">
    <source>
        <dbReference type="Proteomes" id="UP000504637"/>
    </source>
</evidence>
<accession>A0A6J3LY04</accession>
<reference evidence="2" key="1">
    <citation type="submission" date="2020-01" db="EMBL/GenBank/DDBJ databases">
        <authorList>
            <consortium name="DOE Joint Genome Institute"/>
            <person name="Haridas S."/>
            <person name="Albert R."/>
            <person name="Binder M."/>
            <person name="Bloem J."/>
            <person name="Labutti K."/>
            <person name="Salamov A."/>
            <person name="Andreopoulos B."/>
            <person name="Baker S.E."/>
            <person name="Barry K."/>
            <person name="Bills G."/>
            <person name="Bluhm B.H."/>
            <person name="Cannon C."/>
            <person name="Castanera R."/>
            <person name="Culley D.E."/>
            <person name="Daum C."/>
            <person name="Ezra D."/>
            <person name="Gonzalez J.B."/>
            <person name="Henrissat B."/>
            <person name="Kuo A."/>
            <person name="Liang C."/>
            <person name="Lipzen A."/>
            <person name="Lutzoni F."/>
            <person name="Magnuson J."/>
            <person name="Mondo S."/>
            <person name="Nolan M."/>
            <person name="Ohm R."/>
            <person name="Pangilinan J."/>
            <person name="Park H.-J."/>
            <person name="Ramirez L."/>
            <person name="Alfaro M."/>
            <person name="Sun H."/>
            <person name="Tritt A."/>
            <person name="Yoshinaga Y."/>
            <person name="Zwiers L.-H."/>
            <person name="Turgeon B.G."/>
            <person name="Goodwin S.B."/>
            <person name="Spatafora J.W."/>
            <person name="Crous P.W."/>
            <person name="Grigoriev I.V."/>
        </authorList>
    </citation>
    <scope>NUCLEOTIDE SEQUENCE</scope>
    <source>
        <strain evidence="2">CBS 342.82</strain>
    </source>
</reference>
<dbReference type="RefSeq" id="XP_033457205.1">
    <property type="nucleotide sequence ID" value="XM_033601745.1"/>
</dbReference>
<organism evidence="2">
    <name type="scientific">Dissoconium aciculare CBS 342.82</name>
    <dbReference type="NCBI Taxonomy" id="1314786"/>
    <lineage>
        <taxon>Eukaryota</taxon>
        <taxon>Fungi</taxon>
        <taxon>Dikarya</taxon>
        <taxon>Ascomycota</taxon>
        <taxon>Pezizomycotina</taxon>
        <taxon>Dothideomycetes</taxon>
        <taxon>Dothideomycetidae</taxon>
        <taxon>Mycosphaerellales</taxon>
        <taxon>Dissoconiaceae</taxon>
        <taxon>Dissoconium</taxon>
    </lineage>
</organism>
<dbReference type="OrthoDB" id="4596934at2759"/>
<gene>
    <name evidence="2" type="ORF">K489DRAFT_324292</name>
</gene>
<dbReference type="Proteomes" id="UP000504637">
    <property type="component" value="Unplaced"/>
</dbReference>
<evidence type="ECO:0000313" key="2">
    <source>
        <dbReference type="RefSeq" id="XP_033457205.1"/>
    </source>
</evidence>
<sequence>MARPVRCQHAFTVTKTPTEMIYWTCNQCYSGPHWYIFECRRCRFKVCQPCAAKISVRPAAAVTTAKAP</sequence>
<dbReference type="AlphaFoldDB" id="A0A6J3LY04"/>
<reference evidence="2" key="3">
    <citation type="submission" date="2025-08" db="UniProtKB">
        <authorList>
            <consortium name="RefSeq"/>
        </authorList>
    </citation>
    <scope>IDENTIFICATION</scope>
    <source>
        <strain evidence="2">CBS 342.82</strain>
    </source>
</reference>